<comment type="caution">
    <text evidence="1">The sequence shown here is derived from an EMBL/GenBank/DDBJ whole genome shotgun (WGS) entry which is preliminary data.</text>
</comment>
<gene>
    <name evidence="1" type="ORF">OXX778_LOCUS8562</name>
</gene>
<accession>A0A813VPJ1</accession>
<evidence type="ECO:0000313" key="2">
    <source>
        <dbReference type="Proteomes" id="UP000663879"/>
    </source>
</evidence>
<evidence type="ECO:0000313" key="1">
    <source>
        <dbReference type="EMBL" id="CAF0843181.1"/>
    </source>
</evidence>
<dbReference type="Proteomes" id="UP000663879">
    <property type="component" value="Unassembled WGS sequence"/>
</dbReference>
<dbReference type="OrthoDB" id="93990at2759"/>
<keyword evidence="2" id="KW-1185">Reference proteome</keyword>
<proteinExistence type="predicted"/>
<name>A0A813VPJ1_9BILA</name>
<dbReference type="EMBL" id="CAJNOC010001190">
    <property type="protein sequence ID" value="CAF0843181.1"/>
    <property type="molecule type" value="Genomic_DNA"/>
</dbReference>
<protein>
    <submittedName>
        <fullName evidence="1">Uncharacterized protein</fullName>
    </submittedName>
</protein>
<organism evidence="1 2">
    <name type="scientific">Brachionus calyciflorus</name>
    <dbReference type="NCBI Taxonomy" id="104777"/>
    <lineage>
        <taxon>Eukaryota</taxon>
        <taxon>Metazoa</taxon>
        <taxon>Spiralia</taxon>
        <taxon>Gnathifera</taxon>
        <taxon>Rotifera</taxon>
        <taxon>Eurotatoria</taxon>
        <taxon>Monogononta</taxon>
        <taxon>Pseudotrocha</taxon>
        <taxon>Ploima</taxon>
        <taxon>Brachionidae</taxon>
        <taxon>Brachionus</taxon>
    </lineage>
</organism>
<reference evidence="1" key="1">
    <citation type="submission" date="2021-02" db="EMBL/GenBank/DDBJ databases">
        <authorList>
            <person name="Nowell W R."/>
        </authorList>
    </citation>
    <scope>NUCLEOTIDE SEQUENCE</scope>
    <source>
        <strain evidence="1">Ploen Becks lab</strain>
    </source>
</reference>
<sequence>MSCHLNKPEDKEKLSSKQKLKEIAICNNEPPRTIIREFQTGLSEECFCLLGKKDSIRRQIIRTRNAEHVNKVSKSLSDLEITEELTTTFKGVKFHFGDSGKNDTNRVIFFTTEQNLESYGLIMTGIEMERKLVVSQGVKNELMKCIQGMVYACNEEEYELYYNLEISSEYCLDEDNTLVDQSDFVFSPEIKVN</sequence>
<dbReference type="AlphaFoldDB" id="A0A813VPJ1"/>